<dbReference type="EMBL" id="BPLR01017502">
    <property type="protein sequence ID" value="GIY92132.1"/>
    <property type="molecule type" value="Genomic_DNA"/>
</dbReference>
<reference evidence="1 2" key="1">
    <citation type="submission" date="2021-06" db="EMBL/GenBank/DDBJ databases">
        <title>Caerostris extrusa draft genome.</title>
        <authorList>
            <person name="Kono N."/>
            <person name="Arakawa K."/>
        </authorList>
    </citation>
    <scope>NUCLEOTIDE SEQUENCE [LARGE SCALE GENOMIC DNA]</scope>
</reference>
<protein>
    <submittedName>
        <fullName evidence="1">Uncharacterized protein</fullName>
    </submittedName>
</protein>
<name>A0AAV4XBY0_CAEEX</name>
<sequence length="67" mass="7692">MSSGLNSNFAPNQLRFWLPQNRSGDFNTLHCDDPSSGINHCALTRTRCVPFRRTTYITTFWTTPRKG</sequence>
<accession>A0AAV4XBY0</accession>
<organism evidence="1 2">
    <name type="scientific">Caerostris extrusa</name>
    <name type="common">Bark spider</name>
    <name type="synonym">Caerostris bankana</name>
    <dbReference type="NCBI Taxonomy" id="172846"/>
    <lineage>
        <taxon>Eukaryota</taxon>
        <taxon>Metazoa</taxon>
        <taxon>Ecdysozoa</taxon>
        <taxon>Arthropoda</taxon>
        <taxon>Chelicerata</taxon>
        <taxon>Arachnida</taxon>
        <taxon>Araneae</taxon>
        <taxon>Araneomorphae</taxon>
        <taxon>Entelegynae</taxon>
        <taxon>Araneoidea</taxon>
        <taxon>Araneidae</taxon>
        <taxon>Caerostris</taxon>
    </lineage>
</organism>
<comment type="caution">
    <text evidence="1">The sequence shown here is derived from an EMBL/GenBank/DDBJ whole genome shotgun (WGS) entry which is preliminary data.</text>
</comment>
<gene>
    <name evidence="1" type="ORF">CEXT_440211</name>
</gene>
<proteinExistence type="predicted"/>
<evidence type="ECO:0000313" key="1">
    <source>
        <dbReference type="EMBL" id="GIY92132.1"/>
    </source>
</evidence>
<dbReference type="AlphaFoldDB" id="A0AAV4XBY0"/>
<dbReference type="Proteomes" id="UP001054945">
    <property type="component" value="Unassembled WGS sequence"/>
</dbReference>
<keyword evidence="2" id="KW-1185">Reference proteome</keyword>
<evidence type="ECO:0000313" key="2">
    <source>
        <dbReference type="Proteomes" id="UP001054945"/>
    </source>
</evidence>